<protein>
    <submittedName>
        <fullName evidence="2 4">Uncharacterized protein</fullName>
    </submittedName>
</protein>
<accession>A0A6A6XZW1</accession>
<gene>
    <name evidence="2 4" type="ORF">BDZ99DRAFT_504614</name>
</gene>
<evidence type="ECO:0000256" key="1">
    <source>
        <dbReference type="SAM" id="MobiDB-lite"/>
    </source>
</evidence>
<organism evidence="2">
    <name type="scientific">Mytilinidion resinicola</name>
    <dbReference type="NCBI Taxonomy" id="574789"/>
    <lineage>
        <taxon>Eukaryota</taxon>
        <taxon>Fungi</taxon>
        <taxon>Dikarya</taxon>
        <taxon>Ascomycota</taxon>
        <taxon>Pezizomycotina</taxon>
        <taxon>Dothideomycetes</taxon>
        <taxon>Pleosporomycetidae</taxon>
        <taxon>Mytilinidiales</taxon>
        <taxon>Mytilinidiaceae</taxon>
        <taxon>Mytilinidion</taxon>
    </lineage>
</organism>
<evidence type="ECO:0000313" key="4">
    <source>
        <dbReference type="RefSeq" id="XP_033568469.1"/>
    </source>
</evidence>
<proteinExistence type="predicted"/>
<sequence length="283" mass="31907">MARSAENKPRPKPKSSLNLDGAYTGRVIKPAKASSHGNVRASNARHRIQPHRRTKPLTTFSLFKSLPAEIRDMVYREILPVMKNGEIEPRYVGGQNGYGRVMPGLEILRTDKQIYHEAMGTLCRATTGILEVNSDADEQSRQNKPAWDSYYATERNILMNFPRVLIDAGVEYVNSDVISRRKGAMLMLKLVKVYLETLPDIDETQNKTLVLDTLLELLKLMAKSTSIQWTVEHWDVGVTRSSWEISTSSKRHVRNTVSLARAAGRTRCWNSAKIATRSPTGIN</sequence>
<keyword evidence="3" id="KW-1185">Reference proteome</keyword>
<dbReference type="RefSeq" id="XP_033568469.1">
    <property type="nucleotide sequence ID" value="XM_033724057.1"/>
</dbReference>
<reference evidence="4" key="3">
    <citation type="submission" date="2025-04" db="UniProtKB">
        <authorList>
            <consortium name="RefSeq"/>
        </authorList>
    </citation>
    <scope>IDENTIFICATION</scope>
    <source>
        <strain evidence="4">CBS 304.34</strain>
    </source>
</reference>
<dbReference type="GeneID" id="54464950"/>
<dbReference type="EMBL" id="MU003730">
    <property type="protein sequence ID" value="KAF2801505.1"/>
    <property type="molecule type" value="Genomic_DNA"/>
</dbReference>
<reference evidence="2 4" key="1">
    <citation type="journal article" date="2020" name="Stud. Mycol.">
        <title>101 Dothideomycetes genomes: a test case for predicting lifestyles and emergence of pathogens.</title>
        <authorList>
            <person name="Haridas S."/>
            <person name="Albert R."/>
            <person name="Binder M."/>
            <person name="Bloem J."/>
            <person name="Labutti K."/>
            <person name="Salamov A."/>
            <person name="Andreopoulos B."/>
            <person name="Baker S."/>
            <person name="Barry K."/>
            <person name="Bills G."/>
            <person name="Bluhm B."/>
            <person name="Cannon C."/>
            <person name="Castanera R."/>
            <person name="Culley D."/>
            <person name="Daum C."/>
            <person name="Ezra D."/>
            <person name="Gonzalez J."/>
            <person name="Henrissat B."/>
            <person name="Kuo A."/>
            <person name="Liang C."/>
            <person name="Lipzen A."/>
            <person name="Lutzoni F."/>
            <person name="Magnuson J."/>
            <person name="Mondo S."/>
            <person name="Nolan M."/>
            <person name="Ohm R."/>
            <person name="Pangilinan J."/>
            <person name="Park H.-J."/>
            <person name="Ramirez L."/>
            <person name="Alfaro M."/>
            <person name="Sun H."/>
            <person name="Tritt A."/>
            <person name="Yoshinaga Y."/>
            <person name="Zwiers L.-H."/>
            <person name="Turgeon B."/>
            <person name="Goodwin S."/>
            <person name="Spatafora J."/>
            <person name="Crous P."/>
            <person name="Grigoriev I."/>
        </authorList>
    </citation>
    <scope>NUCLEOTIDE SEQUENCE</scope>
    <source>
        <strain evidence="2 4">CBS 304.34</strain>
    </source>
</reference>
<evidence type="ECO:0000313" key="3">
    <source>
        <dbReference type="Proteomes" id="UP000504636"/>
    </source>
</evidence>
<dbReference type="Proteomes" id="UP000504636">
    <property type="component" value="Unplaced"/>
</dbReference>
<reference evidence="4" key="2">
    <citation type="submission" date="2020-04" db="EMBL/GenBank/DDBJ databases">
        <authorList>
            <consortium name="NCBI Genome Project"/>
        </authorList>
    </citation>
    <scope>NUCLEOTIDE SEQUENCE</scope>
    <source>
        <strain evidence="4">CBS 304.34</strain>
    </source>
</reference>
<feature type="region of interest" description="Disordered" evidence="1">
    <location>
        <begin position="1"/>
        <end position="22"/>
    </location>
</feature>
<evidence type="ECO:0000313" key="2">
    <source>
        <dbReference type="EMBL" id="KAF2801505.1"/>
    </source>
</evidence>
<dbReference type="AlphaFoldDB" id="A0A6A6XZW1"/>
<name>A0A6A6XZW1_9PEZI</name>